<accession>A0A328F7E9</accession>
<dbReference type="PANTHER" id="PTHR11135">
    <property type="entry name" value="HISTONE ACETYLTRANSFERASE-RELATED"/>
    <property type="match status" value="1"/>
</dbReference>
<dbReference type="SFLD" id="SFLDG01086">
    <property type="entry name" value="elongater_protein-like"/>
    <property type="match status" value="1"/>
</dbReference>
<dbReference type="Gene3D" id="3.80.30.20">
    <property type="entry name" value="tm_1862 like domain"/>
    <property type="match status" value="1"/>
</dbReference>
<keyword evidence="11" id="KW-1185">Reference proteome</keyword>
<keyword evidence="5" id="KW-0408">Iron</keyword>
<evidence type="ECO:0000313" key="10">
    <source>
        <dbReference type="Proteomes" id="UP000248798"/>
    </source>
</evidence>
<dbReference type="InterPro" id="IPR032432">
    <property type="entry name" value="Radical_SAM_C"/>
</dbReference>
<evidence type="ECO:0000256" key="5">
    <source>
        <dbReference type="ARBA" id="ARBA00023004"/>
    </source>
</evidence>
<dbReference type="AlphaFoldDB" id="A0A328F7E9"/>
<keyword evidence="6" id="KW-0411">Iron-sulfur</keyword>
<dbReference type="SFLD" id="SFLDG01082">
    <property type="entry name" value="B12-binding_domain_containing"/>
    <property type="match status" value="1"/>
</dbReference>
<proteinExistence type="predicted"/>
<dbReference type="RefSeq" id="WP_111959899.1">
    <property type="nucleotide sequence ID" value="NZ_CP036313.1"/>
</dbReference>
<evidence type="ECO:0000256" key="4">
    <source>
        <dbReference type="ARBA" id="ARBA00022723"/>
    </source>
</evidence>
<dbReference type="OrthoDB" id="9815044at2"/>
<evidence type="ECO:0000313" key="11">
    <source>
        <dbReference type="Proteomes" id="UP000293902"/>
    </source>
</evidence>
<evidence type="ECO:0000313" key="8">
    <source>
        <dbReference type="EMBL" id="QBH12723.1"/>
    </source>
</evidence>
<dbReference type="SUPFAM" id="SSF102114">
    <property type="entry name" value="Radical SAM enzymes"/>
    <property type="match status" value="1"/>
</dbReference>
<dbReference type="InterPro" id="IPR023404">
    <property type="entry name" value="rSAM_horseshoe"/>
</dbReference>
<dbReference type="Proteomes" id="UP000248798">
    <property type="component" value="Unassembled WGS sequence"/>
</dbReference>
<dbReference type="Proteomes" id="UP000293902">
    <property type="component" value="Chromosome"/>
</dbReference>
<evidence type="ECO:0000259" key="7">
    <source>
        <dbReference type="PROSITE" id="PS51918"/>
    </source>
</evidence>
<keyword evidence="2" id="KW-0004">4Fe-4S</keyword>
<dbReference type="SFLD" id="SFLDS00029">
    <property type="entry name" value="Radical_SAM"/>
    <property type="match status" value="1"/>
</dbReference>
<dbReference type="Pfam" id="PF16199">
    <property type="entry name" value="Radical_SAM_C"/>
    <property type="match status" value="1"/>
</dbReference>
<evidence type="ECO:0000256" key="3">
    <source>
        <dbReference type="ARBA" id="ARBA00022691"/>
    </source>
</evidence>
<dbReference type="GO" id="GO:0002926">
    <property type="term" value="P:tRNA wobble base 5-methoxycarbonylmethyl-2-thiouridinylation"/>
    <property type="evidence" value="ECO:0007669"/>
    <property type="project" value="TreeGrafter"/>
</dbReference>
<dbReference type="InterPro" id="IPR039661">
    <property type="entry name" value="ELP3"/>
</dbReference>
<dbReference type="GO" id="GO:0005737">
    <property type="term" value="C:cytoplasm"/>
    <property type="evidence" value="ECO:0007669"/>
    <property type="project" value="TreeGrafter"/>
</dbReference>
<dbReference type="GO" id="GO:0016740">
    <property type="term" value="F:transferase activity"/>
    <property type="evidence" value="ECO:0007669"/>
    <property type="project" value="UniProtKB-KW"/>
</dbReference>
<dbReference type="CDD" id="cd01335">
    <property type="entry name" value="Radical_SAM"/>
    <property type="match status" value="1"/>
</dbReference>
<sequence length="354" mass="39559">MSPPLVIPFFIPHQGCPHLCVFCNQRLIAGQTSETQTFDSEASRLSDVIHTYLQFKKNRSRVELAFFGGNFLGLELSRILALLKAVQPWIRQGQIHSIRCSTRPDTVTPQVLDLTRPFGLETVELGVQSMDDRVLALAERGHTSEDTRKALALLKKNGLKTGAQVMVGLPGDDDFGALRTAEEIAELKPDLARIYPLLVLNGSRLAQWYRSGRYVPLSLDKAVDQTKKMVTIFRGAEISVARIGLQATQMMDDTDQMIAGPWHPAFGHLVLSALMFDRTCEQIDTVLAGRERIGKPGEQKSVVLQVHPRSLSRLQGNRKTNFDRLVQTYPGISFIIERVETLDVNQVHAHIVNE</sequence>
<evidence type="ECO:0000256" key="1">
    <source>
        <dbReference type="ARBA" id="ARBA00001966"/>
    </source>
</evidence>
<dbReference type="InterPro" id="IPR007197">
    <property type="entry name" value="rSAM"/>
</dbReference>
<comment type="cofactor">
    <cofactor evidence="1">
        <name>[4Fe-4S] cluster</name>
        <dbReference type="ChEBI" id="CHEBI:49883"/>
    </cofactor>
</comment>
<reference evidence="8 11" key="2">
    <citation type="submission" date="2019-02" db="EMBL/GenBank/DDBJ databases">
        <title>Complete genome sequence of Desulfobacter hydrogenophilus AcRS1.</title>
        <authorList>
            <person name="Marietou A."/>
            <person name="Lund M.B."/>
            <person name="Marshall I.P.G."/>
            <person name="Schreiber L."/>
            <person name="Jorgensen B."/>
        </authorList>
    </citation>
    <scope>NUCLEOTIDE SEQUENCE [LARGE SCALE GENOMIC DNA]</scope>
    <source>
        <strain evidence="8 11">AcRS1</strain>
    </source>
</reference>
<gene>
    <name evidence="9" type="ORF">DO021_19795</name>
    <name evidence="8" type="ORF">EYB58_07270</name>
</gene>
<feature type="domain" description="Radical SAM core" evidence="7">
    <location>
        <begin position="2"/>
        <end position="239"/>
    </location>
</feature>
<dbReference type="EMBL" id="QLNI01000053">
    <property type="protein sequence ID" value="RAM00299.1"/>
    <property type="molecule type" value="Genomic_DNA"/>
</dbReference>
<evidence type="ECO:0000256" key="6">
    <source>
        <dbReference type="ARBA" id="ARBA00023014"/>
    </source>
</evidence>
<dbReference type="GO" id="GO:0051539">
    <property type="term" value="F:4 iron, 4 sulfur cluster binding"/>
    <property type="evidence" value="ECO:0007669"/>
    <property type="project" value="UniProtKB-KW"/>
</dbReference>
<dbReference type="EMBL" id="CP036313">
    <property type="protein sequence ID" value="QBH12723.1"/>
    <property type="molecule type" value="Genomic_DNA"/>
</dbReference>
<keyword evidence="4" id="KW-0479">Metal-binding</keyword>
<dbReference type="PROSITE" id="PS51918">
    <property type="entry name" value="RADICAL_SAM"/>
    <property type="match status" value="1"/>
</dbReference>
<reference evidence="9 10" key="1">
    <citation type="submission" date="2018-06" db="EMBL/GenBank/DDBJ databases">
        <title>Complete Genome Sequence of Desulfobacter hydrogenophilus (DSM3380).</title>
        <authorList>
            <person name="Marietou A."/>
            <person name="Schreiber L."/>
            <person name="Marshall I."/>
            <person name="Jorgensen B."/>
        </authorList>
    </citation>
    <scope>NUCLEOTIDE SEQUENCE [LARGE SCALE GENOMIC DNA]</scope>
    <source>
        <strain evidence="9 10">DSM 3380</strain>
    </source>
</reference>
<protein>
    <submittedName>
        <fullName evidence="9">Histone acetyltransferase</fullName>
    </submittedName>
    <submittedName>
        <fullName evidence="8">Radical SAM protein</fullName>
    </submittedName>
</protein>
<dbReference type="Pfam" id="PF04055">
    <property type="entry name" value="Radical_SAM"/>
    <property type="match status" value="1"/>
</dbReference>
<evidence type="ECO:0000256" key="2">
    <source>
        <dbReference type="ARBA" id="ARBA00022485"/>
    </source>
</evidence>
<dbReference type="InterPro" id="IPR006638">
    <property type="entry name" value="Elp3/MiaA/NifB-like_rSAM"/>
</dbReference>
<dbReference type="SMART" id="SM00729">
    <property type="entry name" value="Elp3"/>
    <property type="match status" value="1"/>
</dbReference>
<keyword evidence="3" id="KW-0949">S-adenosyl-L-methionine</keyword>
<organism evidence="9 10">
    <name type="scientific">Desulfobacter hydrogenophilus</name>
    <dbReference type="NCBI Taxonomy" id="2291"/>
    <lineage>
        <taxon>Bacteria</taxon>
        <taxon>Pseudomonadati</taxon>
        <taxon>Thermodesulfobacteriota</taxon>
        <taxon>Desulfobacteria</taxon>
        <taxon>Desulfobacterales</taxon>
        <taxon>Desulfobacteraceae</taxon>
        <taxon>Desulfobacter</taxon>
    </lineage>
</organism>
<name>A0A328F7E9_9BACT</name>
<keyword evidence="9" id="KW-0808">Transferase</keyword>
<dbReference type="PANTHER" id="PTHR11135:SF0">
    <property type="entry name" value="ELONGATOR COMPLEX PROTEIN 3"/>
    <property type="match status" value="1"/>
</dbReference>
<dbReference type="GO" id="GO:0046872">
    <property type="term" value="F:metal ion binding"/>
    <property type="evidence" value="ECO:0007669"/>
    <property type="project" value="UniProtKB-KW"/>
</dbReference>
<evidence type="ECO:0000313" key="9">
    <source>
        <dbReference type="EMBL" id="RAM00299.1"/>
    </source>
</evidence>
<dbReference type="InterPro" id="IPR058240">
    <property type="entry name" value="rSAM_sf"/>
</dbReference>